<evidence type="ECO:0000313" key="2">
    <source>
        <dbReference type="Proteomes" id="UP000034108"/>
    </source>
</evidence>
<protein>
    <submittedName>
        <fullName evidence="1">Uncharacterized protein</fullName>
    </submittedName>
</protein>
<feature type="non-terminal residue" evidence="1">
    <location>
        <position position="1"/>
    </location>
</feature>
<sequence>QKLTEDSALEIIEHLRALTDTMDQLAESLKIVTPDALEQQLKKSLQGVGSTFKQFEVNEIEKLMVKAFHVANYFRLSPQRSLAILME</sequence>
<name>A0A0G0YC55_9BACT</name>
<dbReference type="AlphaFoldDB" id="A0A0G0YC55"/>
<evidence type="ECO:0000313" key="1">
    <source>
        <dbReference type="EMBL" id="KKR97917.1"/>
    </source>
</evidence>
<accession>A0A0G0YC55</accession>
<dbReference type="EMBL" id="LCAV01000022">
    <property type="protein sequence ID" value="KKR97917.1"/>
    <property type="molecule type" value="Genomic_DNA"/>
</dbReference>
<dbReference type="Proteomes" id="UP000034108">
    <property type="component" value="Unassembled WGS sequence"/>
</dbReference>
<gene>
    <name evidence="1" type="ORF">UU49_C0022G0001</name>
</gene>
<comment type="caution">
    <text evidence="1">The sequence shown here is derived from an EMBL/GenBank/DDBJ whole genome shotgun (WGS) entry which is preliminary data.</text>
</comment>
<organism evidence="1 2">
    <name type="scientific">Candidatus Magasanikbacteria bacterium GW2011_GWC2_41_17</name>
    <dbReference type="NCBI Taxonomy" id="1619048"/>
    <lineage>
        <taxon>Bacteria</taxon>
        <taxon>Candidatus Magasanikiibacteriota</taxon>
    </lineage>
</organism>
<proteinExistence type="predicted"/>
<reference evidence="1 2" key="1">
    <citation type="journal article" date="2015" name="Nature">
        <title>rRNA introns, odd ribosomes, and small enigmatic genomes across a large radiation of phyla.</title>
        <authorList>
            <person name="Brown C.T."/>
            <person name="Hug L.A."/>
            <person name="Thomas B.C."/>
            <person name="Sharon I."/>
            <person name="Castelle C.J."/>
            <person name="Singh A."/>
            <person name="Wilkins M.J."/>
            <person name="Williams K.H."/>
            <person name="Banfield J.F."/>
        </authorList>
    </citation>
    <scope>NUCLEOTIDE SEQUENCE [LARGE SCALE GENOMIC DNA]</scope>
</reference>